<accession>A0A3M0GFY5</accession>
<dbReference type="PANTHER" id="PTHR28055">
    <property type="entry name" value="ALTERED INHERITANCE OF MITOCHONDRIA PROTEIN 41, MITOCHONDRIAL"/>
    <property type="match status" value="1"/>
</dbReference>
<feature type="region of interest" description="Disordered" evidence="1">
    <location>
        <begin position="38"/>
        <end position="73"/>
    </location>
</feature>
<dbReference type="AlphaFoldDB" id="A0A3M0GFY5"/>
<dbReference type="RefSeq" id="WP_121901519.1">
    <property type="nucleotide sequence ID" value="NZ_REFW01000002.1"/>
</dbReference>
<evidence type="ECO:0000313" key="3">
    <source>
        <dbReference type="Proteomes" id="UP000275256"/>
    </source>
</evidence>
<dbReference type="EMBL" id="REFW01000002">
    <property type="protein sequence ID" value="RMB60039.1"/>
    <property type="molecule type" value="Genomic_DNA"/>
</dbReference>
<dbReference type="Proteomes" id="UP000275256">
    <property type="component" value="Unassembled WGS sequence"/>
</dbReference>
<evidence type="ECO:0000256" key="1">
    <source>
        <dbReference type="SAM" id="MobiDB-lite"/>
    </source>
</evidence>
<dbReference type="InterPro" id="IPR003789">
    <property type="entry name" value="Asn/Gln_tRNA_amidoTrase-B-like"/>
</dbReference>
<dbReference type="InterPro" id="IPR023168">
    <property type="entry name" value="GatB_Yqey_C_2"/>
</dbReference>
<dbReference type="Gene3D" id="1.10.10.410">
    <property type="match status" value="1"/>
</dbReference>
<dbReference type="GO" id="GO:0016884">
    <property type="term" value="F:carbon-nitrogen ligase activity, with glutamine as amido-N-donor"/>
    <property type="evidence" value="ECO:0007669"/>
    <property type="project" value="InterPro"/>
</dbReference>
<dbReference type="InterPro" id="IPR019004">
    <property type="entry name" value="YqeY/Aim41"/>
</dbReference>
<proteinExistence type="predicted"/>
<dbReference type="OrthoDB" id="5244551at2"/>
<evidence type="ECO:0000313" key="2">
    <source>
        <dbReference type="EMBL" id="RMB60039.1"/>
    </source>
</evidence>
<organism evidence="2 3">
    <name type="scientific">Tessaracoccus antarcticus</name>
    <dbReference type="NCBI Taxonomy" id="2479848"/>
    <lineage>
        <taxon>Bacteria</taxon>
        <taxon>Bacillati</taxon>
        <taxon>Actinomycetota</taxon>
        <taxon>Actinomycetes</taxon>
        <taxon>Propionibacteriales</taxon>
        <taxon>Propionibacteriaceae</taxon>
        <taxon>Tessaracoccus</taxon>
    </lineage>
</organism>
<dbReference type="Gene3D" id="1.10.1510.10">
    <property type="entry name" value="Uncharacterised protein YqeY/AIM41 PF09424, N-terminal domain"/>
    <property type="match status" value="1"/>
</dbReference>
<gene>
    <name evidence="2" type="ORF">EAX62_10015</name>
</gene>
<comment type="caution">
    <text evidence="2">The sequence shown here is derived from an EMBL/GenBank/DDBJ whole genome shotgun (WGS) entry which is preliminary data.</text>
</comment>
<dbReference type="PANTHER" id="PTHR28055:SF1">
    <property type="entry name" value="ALTERED INHERITANCE OF MITOCHONDRIA PROTEIN 41, MITOCHONDRIAL"/>
    <property type="match status" value="1"/>
</dbReference>
<keyword evidence="3" id="KW-1185">Reference proteome</keyword>
<dbReference type="Pfam" id="PF09424">
    <property type="entry name" value="YqeY"/>
    <property type="match status" value="1"/>
</dbReference>
<dbReference type="SUPFAM" id="SSF89095">
    <property type="entry name" value="GatB/YqeY motif"/>
    <property type="match status" value="1"/>
</dbReference>
<sequence length="155" mass="16644">MGSTKQQLKTDLAQALRARDEFAKSNVRMLMAAITTEEVAGDTPRQLSDAEEVDVVAREQRKRRDSSATYADAGRADLADKEAAEAEFMARYLPVPLTRDEVTELVRGEVDALIATGETPSMKHMGGLVKAVNAKAAGRAEGKVVAELVRGALTA</sequence>
<reference evidence="2 3" key="1">
    <citation type="submission" date="2018-10" db="EMBL/GenBank/DDBJ databases">
        <title>Tessaracoccus antarcticuss sp. nov., isolated from sediment.</title>
        <authorList>
            <person name="Zhou L.Y."/>
            <person name="Du Z.J."/>
        </authorList>
    </citation>
    <scope>NUCLEOTIDE SEQUENCE [LARGE SCALE GENOMIC DNA]</scope>
    <source>
        <strain evidence="2 3">JDX10</strain>
    </source>
</reference>
<name>A0A3M0GFY5_9ACTN</name>
<dbReference type="InterPro" id="IPR042184">
    <property type="entry name" value="YqeY/Aim41_N"/>
</dbReference>
<protein>
    <submittedName>
        <fullName evidence="2">GatB/YqeY domain-containing protein</fullName>
    </submittedName>
</protein>